<keyword evidence="5" id="KW-1185">Reference proteome</keyword>
<feature type="domain" description="Translation initiation factor 5A-like N-terminal" evidence="3">
    <location>
        <begin position="16"/>
        <end position="62"/>
    </location>
</feature>
<dbReference type="GO" id="GO:0045905">
    <property type="term" value="P:positive regulation of translational termination"/>
    <property type="evidence" value="ECO:0007669"/>
    <property type="project" value="InterPro"/>
</dbReference>
<comment type="subcellular location">
    <subcellularLocation>
        <location evidence="1">Endoplasmic reticulum membrane</location>
        <topology evidence="1">Peripheral membrane protein</topology>
        <orientation evidence="1">Cytoplasmic side</orientation>
    </subcellularLocation>
</comment>
<dbReference type="GO" id="GO:0005789">
    <property type="term" value="C:endoplasmic reticulum membrane"/>
    <property type="evidence" value="ECO:0007669"/>
    <property type="project" value="UniProtKB-SubCell"/>
</dbReference>
<dbReference type="InterPro" id="IPR012340">
    <property type="entry name" value="NA-bd_OB-fold"/>
</dbReference>
<dbReference type="GO" id="GO:0003723">
    <property type="term" value="F:RNA binding"/>
    <property type="evidence" value="ECO:0007669"/>
    <property type="project" value="InterPro"/>
</dbReference>
<evidence type="ECO:0000313" key="4">
    <source>
        <dbReference type="Ensembl" id="ENSSDAP00000006499.1"/>
    </source>
</evidence>
<dbReference type="PANTHER" id="PTHR11673">
    <property type="entry name" value="TRANSLATION INITIATION FACTOR 5A FAMILY MEMBER"/>
    <property type="match status" value="1"/>
</dbReference>
<dbReference type="InterPro" id="IPR014722">
    <property type="entry name" value="Rib_uL2_dom2"/>
</dbReference>
<evidence type="ECO:0000259" key="3">
    <source>
        <dbReference type="Pfam" id="PF21485"/>
    </source>
</evidence>
<name>A0A8C9PEZ4_SPEDA</name>
<dbReference type="InterPro" id="IPR008991">
    <property type="entry name" value="Translation_prot_SH3-like_sf"/>
</dbReference>
<dbReference type="InterPro" id="IPR001884">
    <property type="entry name" value="IF5A-like"/>
</dbReference>
<dbReference type="SUPFAM" id="SSF50104">
    <property type="entry name" value="Translation proteins SH3-like domain"/>
    <property type="match status" value="1"/>
</dbReference>
<dbReference type="SUPFAM" id="SSF50249">
    <property type="entry name" value="Nucleic acid-binding proteins"/>
    <property type="match status" value="1"/>
</dbReference>
<evidence type="ECO:0000313" key="5">
    <source>
        <dbReference type="Proteomes" id="UP000694422"/>
    </source>
</evidence>
<organism evidence="4 5">
    <name type="scientific">Spermophilus dauricus</name>
    <name type="common">Daurian ground squirrel</name>
    <dbReference type="NCBI Taxonomy" id="99837"/>
    <lineage>
        <taxon>Eukaryota</taxon>
        <taxon>Metazoa</taxon>
        <taxon>Chordata</taxon>
        <taxon>Craniata</taxon>
        <taxon>Vertebrata</taxon>
        <taxon>Euteleostomi</taxon>
        <taxon>Mammalia</taxon>
        <taxon>Eutheria</taxon>
        <taxon>Euarchontoglires</taxon>
        <taxon>Glires</taxon>
        <taxon>Rodentia</taxon>
        <taxon>Sciuromorpha</taxon>
        <taxon>Sciuridae</taxon>
        <taxon>Xerinae</taxon>
        <taxon>Marmotini</taxon>
        <taxon>Spermophilus</taxon>
    </lineage>
</organism>
<dbReference type="Pfam" id="PF01287">
    <property type="entry name" value="eIF-5a"/>
    <property type="match status" value="1"/>
</dbReference>
<reference evidence="4" key="1">
    <citation type="submission" date="2025-08" db="UniProtKB">
        <authorList>
            <consortium name="Ensembl"/>
        </authorList>
    </citation>
    <scope>IDENTIFICATION</scope>
</reference>
<reference evidence="4" key="2">
    <citation type="submission" date="2025-09" db="UniProtKB">
        <authorList>
            <consortium name="Ensembl"/>
        </authorList>
    </citation>
    <scope>IDENTIFICATION</scope>
</reference>
<dbReference type="GO" id="GO:0045901">
    <property type="term" value="P:positive regulation of translational elongation"/>
    <property type="evidence" value="ECO:0007669"/>
    <property type="project" value="InterPro"/>
</dbReference>
<evidence type="ECO:0000256" key="1">
    <source>
        <dbReference type="ARBA" id="ARBA00004397"/>
    </source>
</evidence>
<evidence type="ECO:0000259" key="2">
    <source>
        <dbReference type="Pfam" id="PF01287"/>
    </source>
</evidence>
<accession>A0A8C9PEZ4</accession>
<feature type="domain" description="Translation initiation factor 5A C-terminal" evidence="2">
    <location>
        <begin position="73"/>
        <end position="120"/>
    </location>
</feature>
<dbReference type="Pfam" id="PF21485">
    <property type="entry name" value="IF5A-like_N"/>
    <property type="match status" value="1"/>
</dbReference>
<dbReference type="InterPro" id="IPR020189">
    <property type="entry name" value="IF5A_C"/>
</dbReference>
<dbReference type="Proteomes" id="UP000694422">
    <property type="component" value="Unplaced"/>
</dbReference>
<dbReference type="Ensembl" id="ENSSDAT00000007425.1">
    <property type="protein sequence ID" value="ENSSDAP00000006499.1"/>
    <property type="gene ID" value="ENSSDAG00000006018.1"/>
</dbReference>
<dbReference type="Gene3D" id="2.40.50.140">
    <property type="entry name" value="Nucleic acid-binding proteins"/>
    <property type="match status" value="1"/>
</dbReference>
<dbReference type="InterPro" id="IPR048670">
    <property type="entry name" value="IF5A-like_N"/>
</dbReference>
<sequence>IPDLIDFITTGDVGTSVTFPMQCSALCKNGFVVLNGWTCKSIMMYTLKTDKHIHTKKNVICLSTHNMDIHKYERNELQMINIQDGYLAMFRDSKEVLEELHLPEEELRKETEQRYDGEDHISSHYVKYQFPSTNTVLLIFHSSLYSESKDFQLICCFT</sequence>
<proteinExistence type="predicted"/>
<dbReference type="Gene3D" id="2.30.30.30">
    <property type="match status" value="1"/>
</dbReference>
<dbReference type="GO" id="GO:0003746">
    <property type="term" value="F:translation elongation factor activity"/>
    <property type="evidence" value="ECO:0007669"/>
    <property type="project" value="InterPro"/>
</dbReference>
<dbReference type="GO" id="GO:0043022">
    <property type="term" value="F:ribosome binding"/>
    <property type="evidence" value="ECO:0007669"/>
    <property type="project" value="InterPro"/>
</dbReference>
<dbReference type="AlphaFoldDB" id="A0A8C9PEZ4"/>
<protein>
    <submittedName>
        <fullName evidence="4">Uncharacterized protein</fullName>
    </submittedName>
</protein>